<protein>
    <recommendedName>
        <fullName evidence="3">AMIN domain-containing protein</fullName>
    </recommendedName>
</protein>
<accession>A0A1V1PFQ6</accession>
<dbReference type="Proteomes" id="UP000189670">
    <property type="component" value="Unassembled WGS sequence"/>
</dbReference>
<evidence type="ECO:0000313" key="4">
    <source>
        <dbReference type="EMBL" id="ETR73721.1"/>
    </source>
</evidence>
<dbReference type="InterPro" id="IPR021731">
    <property type="entry name" value="AMIN_dom"/>
</dbReference>
<feature type="domain" description="AMIN" evidence="3">
    <location>
        <begin position="58"/>
        <end position="125"/>
    </location>
</feature>
<feature type="region of interest" description="Disordered" evidence="1">
    <location>
        <begin position="190"/>
        <end position="213"/>
    </location>
</feature>
<evidence type="ECO:0000256" key="2">
    <source>
        <dbReference type="SAM" id="SignalP"/>
    </source>
</evidence>
<evidence type="ECO:0000259" key="3">
    <source>
        <dbReference type="Pfam" id="PF11741"/>
    </source>
</evidence>
<gene>
    <name evidence="4" type="ORF">OMM_00730</name>
</gene>
<dbReference type="AlphaFoldDB" id="A0A1V1PFQ6"/>
<dbReference type="EMBL" id="ATBP01000041">
    <property type="protein sequence ID" value="ETR73721.1"/>
    <property type="molecule type" value="Genomic_DNA"/>
</dbReference>
<feature type="chain" id="PRO_5013092682" description="AMIN domain-containing protein" evidence="2">
    <location>
        <begin position="29"/>
        <end position="326"/>
    </location>
</feature>
<keyword evidence="2" id="KW-0732">Signal</keyword>
<evidence type="ECO:0000313" key="5">
    <source>
        <dbReference type="Proteomes" id="UP000189670"/>
    </source>
</evidence>
<proteinExistence type="predicted"/>
<feature type="signal peptide" evidence="2">
    <location>
        <begin position="1"/>
        <end position="28"/>
    </location>
</feature>
<name>A0A1V1PFQ6_9BACT</name>
<organism evidence="4 5">
    <name type="scientific">Candidatus Magnetoglobus multicellularis str. Araruama</name>
    <dbReference type="NCBI Taxonomy" id="890399"/>
    <lineage>
        <taxon>Bacteria</taxon>
        <taxon>Pseudomonadati</taxon>
        <taxon>Thermodesulfobacteriota</taxon>
        <taxon>Desulfobacteria</taxon>
        <taxon>Desulfobacterales</taxon>
        <taxon>Desulfobacteraceae</taxon>
        <taxon>Candidatus Magnetoglobus</taxon>
    </lineage>
</organism>
<feature type="compositionally biased region" description="Acidic residues" evidence="1">
    <location>
        <begin position="197"/>
        <end position="213"/>
    </location>
</feature>
<dbReference type="Gene3D" id="2.60.40.3500">
    <property type="match status" value="1"/>
</dbReference>
<evidence type="ECO:0000256" key="1">
    <source>
        <dbReference type="SAM" id="MobiDB-lite"/>
    </source>
</evidence>
<comment type="caution">
    <text evidence="4">The sequence shown here is derived from an EMBL/GenBank/DDBJ whole genome shotgun (WGS) entry which is preliminary data.</text>
</comment>
<sequence length="326" mass="37255">MKQSNVLLMLIIGLAAHLIMSMPQSAWAEEKQLMEISSENLYDGSIKVLFILTEVSNPKMSYYKTKSAPKVVCDFYNVKVKPGLKNEIRVNKHYVKDVRLGEHHHPKDKVRVVLDLIPGHDYTVKEVPPEPNIFSVIIRSEDIAPETRSSISESRINTNKQDFGSTVDTTQQTITTTIPDTRTEEIIDNENLLNESIPDDDDDSGNDDDDFAENDGWIENLIESNVDQQAPNKWPVEKNYGNLKMIVHLDTDPNGFISLKGYVINMSDDFLYRIQLDFDVVNENADTIEQAYAEFFNVEPGERRKMSVHVALKTASNFRLMQKKTW</sequence>
<reference evidence="5" key="1">
    <citation type="submission" date="2012-11" db="EMBL/GenBank/DDBJ databases">
        <authorList>
            <person name="Lucero-Rivera Y.E."/>
            <person name="Tovar-Ramirez D."/>
        </authorList>
    </citation>
    <scope>NUCLEOTIDE SEQUENCE [LARGE SCALE GENOMIC DNA]</scope>
    <source>
        <strain evidence="5">Araruama</strain>
    </source>
</reference>
<dbReference type="Pfam" id="PF11741">
    <property type="entry name" value="AMIN"/>
    <property type="match status" value="1"/>
</dbReference>